<reference evidence="1" key="1">
    <citation type="journal article" date="2023" name="Mol. Ecol. Resour.">
        <title>Chromosome-level genome assembly of a triploid poplar Populus alba 'Berolinensis'.</title>
        <authorList>
            <person name="Chen S."/>
            <person name="Yu Y."/>
            <person name="Wang X."/>
            <person name="Wang S."/>
            <person name="Zhang T."/>
            <person name="Zhou Y."/>
            <person name="He R."/>
            <person name="Meng N."/>
            <person name="Wang Y."/>
            <person name="Liu W."/>
            <person name="Liu Z."/>
            <person name="Liu J."/>
            <person name="Guo Q."/>
            <person name="Huang H."/>
            <person name="Sederoff R.R."/>
            <person name="Wang G."/>
            <person name="Qu G."/>
            <person name="Chen S."/>
        </authorList>
    </citation>
    <scope>NUCLEOTIDE SEQUENCE</scope>
    <source>
        <strain evidence="1">SC-2020</strain>
    </source>
</reference>
<evidence type="ECO:0000313" key="2">
    <source>
        <dbReference type="Proteomes" id="UP001164929"/>
    </source>
</evidence>
<proteinExistence type="predicted"/>
<accession>A0AAD6RGH8</accession>
<name>A0AAD6RGH8_9ROSI</name>
<dbReference type="AlphaFoldDB" id="A0AAD6RGH8"/>
<organism evidence="1 2">
    <name type="scientific">Populus alba x Populus x berolinensis</name>
    <dbReference type="NCBI Taxonomy" id="444605"/>
    <lineage>
        <taxon>Eukaryota</taxon>
        <taxon>Viridiplantae</taxon>
        <taxon>Streptophyta</taxon>
        <taxon>Embryophyta</taxon>
        <taxon>Tracheophyta</taxon>
        <taxon>Spermatophyta</taxon>
        <taxon>Magnoliopsida</taxon>
        <taxon>eudicotyledons</taxon>
        <taxon>Gunneridae</taxon>
        <taxon>Pentapetalae</taxon>
        <taxon>rosids</taxon>
        <taxon>fabids</taxon>
        <taxon>Malpighiales</taxon>
        <taxon>Salicaceae</taxon>
        <taxon>Saliceae</taxon>
        <taxon>Populus</taxon>
    </lineage>
</organism>
<gene>
    <name evidence="1" type="ORF">NC653_007280</name>
</gene>
<protein>
    <submittedName>
        <fullName evidence="1">Uncharacterized protein</fullName>
    </submittedName>
</protein>
<comment type="caution">
    <text evidence="1">The sequence shown here is derived from an EMBL/GenBank/DDBJ whole genome shotgun (WGS) entry which is preliminary data.</text>
</comment>
<dbReference type="EMBL" id="JAQIZT010000002">
    <property type="protein sequence ID" value="KAJ7008565.1"/>
    <property type="molecule type" value="Genomic_DNA"/>
</dbReference>
<sequence>MRLKLLSCIKFCKSFGNSSTHFLGESNFPEM</sequence>
<dbReference type="Proteomes" id="UP001164929">
    <property type="component" value="Chromosome 2"/>
</dbReference>
<evidence type="ECO:0000313" key="1">
    <source>
        <dbReference type="EMBL" id="KAJ7008565.1"/>
    </source>
</evidence>
<keyword evidence="2" id="KW-1185">Reference proteome</keyword>